<dbReference type="Pfam" id="PF00069">
    <property type="entry name" value="Pkinase"/>
    <property type="match status" value="1"/>
</dbReference>
<keyword evidence="3" id="KW-0378">Hydrolase</keyword>
<comment type="caution">
    <text evidence="3">The sequence shown here is derived from an EMBL/GenBank/DDBJ whole genome shotgun (WGS) entry which is preliminary data.</text>
</comment>
<dbReference type="EMBL" id="JAUKUD010000004">
    <property type="protein sequence ID" value="KAK0746807.1"/>
    <property type="molecule type" value="Genomic_DNA"/>
</dbReference>
<feature type="chain" id="PRO_5041325414" evidence="1">
    <location>
        <begin position="17"/>
        <end position="837"/>
    </location>
</feature>
<feature type="domain" description="Protein kinase" evidence="2">
    <location>
        <begin position="628"/>
        <end position="837"/>
    </location>
</feature>
<dbReference type="Pfam" id="PF00135">
    <property type="entry name" value="COesterase"/>
    <property type="match status" value="1"/>
</dbReference>
<dbReference type="Gene3D" id="1.10.510.10">
    <property type="entry name" value="Transferase(Phosphotransferase) domain 1"/>
    <property type="match status" value="1"/>
</dbReference>
<dbReference type="Gene3D" id="3.30.200.20">
    <property type="entry name" value="Phosphorylase Kinase, domain 1"/>
    <property type="match status" value="1"/>
</dbReference>
<feature type="signal peptide" evidence="1">
    <location>
        <begin position="1"/>
        <end position="16"/>
    </location>
</feature>
<dbReference type="SUPFAM" id="SSF56112">
    <property type="entry name" value="Protein kinase-like (PK-like)"/>
    <property type="match status" value="1"/>
</dbReference>
<keyword evidence="1" id="KW-0732">Signal</keyword>
<reference evidence="3" key="1">
    <citation type="submission" date="2023-06" db="EMBL/GenBank/DDBJ databases">
        <title>Genome-scale phylogeny and comparative genomics of the fungal order Sordariales.</title>
        <authorList>
            <consortium name="Lawrence Berkeley National Laboratory"/>
            <person name="Hensen N."/>
            <person name="Bonometti L."/>
            <person name="Westerberg I."/>
            <person name="Brannstrom I.O."/>
            <person name="Guillou S."/>
            <person name="Cros-Aarteil S."/>
            <person name="Calhoun S."/>
            <person name="Haridas S."/>
            <person name="Kuo A."/>
            <person name="Mondo S."/>
            <person name="Pangilinan J."/>
            <person name="Riley R."/>
            <person name="LaButti K."/>
            <person name="Andreopoulos B."/>
            <person name="Lipzen A."/>
            <person name="Chen C."/>
            <person name="Yanf M."/>
            <person name="Daum C."/>
            <person name="Ng V."/>
            <person name="Clum A."/>
            <person name="Steindorff A."/>
            <person name="Ohm R."/>
            <person name="Martin F."/>
            <person name="Silar P."/>
            <person name="Natvig D."/>
            <person name="Lalanne C."/>
            <person name="Gautier V."/>
            <person name="Ament-velasquez S.L."/>
            <person name="Kruys A."/>
            <person name="Hutchinson M.I."/>
            <person name="Powell A.J."/>
            <person name="Barry K."/>
            <person name="Miller A.N."/>
            <person name="Grigoriev I.V."/>
            <person name="Debuchy R."/>
            <person name="Gladieux P."/>
            <person name="Thoren M.H."/>
            <person name="Johannesson H."/>
        </authorList>
    </citation>
    <scope>NUCLEOTIDE SEQUENCE</scope>
    <source>
        <strain evidence="3">SMH3187-1</strain>
    </source>
</reference>
<gene>
    <name evidence="3" type="ORF">B0T18DRAFT_489288</name>
</gene>
<dbReference type="SUPFAM" id="SSF53474">
    <property type="entry name" value="alpha/beta-Hydrolases"/>
    <property type="match status" value="1"/>
</dbReference>
<accession>A0AA40K620</accession>
<dbReference type="Gene3D" id="3.40.50.1820">
    <property type="entry name" value="alpha/beta hydrolase"/>
    <property type="match status" value="1"/>
</dbReference>
<evidence type="ECO:0000259" key="2">
    <source>
        <dbReference type="PROSITE" id="PS50011"/>
    </source>
</evidence>
<dbReference type="InterPro" id="IPR011009">
    <property type="entry name" value="Kinase-like_dom_sf"/>
</dbReference>
<dbReference type="InterPro" id="IPR008271">
    <property type="entry name" value="Ser/Thr_kinase_AS"/>
</dbReference>
<dbReference type="InterPro" id="IPR029058">
    <property type="entry name" value="AB_hydrolase_fold"/>
</dbReference>
<dbReference type="GO" id="GO:0005524">
    <property type="term" value="F:ATP binding"/>
    <property type="evidence" value="ECO:0007669"/>
    <property type="project" value="InterPro"/>
</dbReference>
<dbReference type="InterPro" id="IPR019819">
    <property type="entry name" value="Carboxylesterase_B_CS"/>
</dbReference>
<dbReference type="InterPro" id="IPR002018">
    <property type="entry name" value="CarbesteraseB"/>
</dbReference>
<dbReference type="PANTHER" id="PTHR11559">
    <property type="entry name" value="CARBOXYLESTERASE"/>
    <property type="match status" value="1"/>
</dbReference>
<dbReference type="Proteomes" id="UP001172155">
    <property type="component" value="Unassembled WGS sequence"/>
</dbReference>
<evidence type="ECO:0000313" key="3">
    <source>
        <dbReference type="EMBL" id="KAK0746807.1"/>
    </source>
</evidence>
<dbReference type="PROSITE" id="PS00108">
    <property type="entry name" value="PROTEIN_KINASE_ST"/>
    <property type="match status" value="1"/>
</dbReference>
<evidence type="ECO:0000313" key="4">
    <source>
        <dbReference type="Proteomes" id="UP001172155"/>
    </source>
</evidence>
<evidence type="ECO:0000256" key="1">
    <source>
        <dbReference type="SAM" id="SignalP"/>
    </source>
</evidence>
<dbReference type="InterPro" id="IPR000719">
    <property type="entry name" value="Prot_kinase_dom"/>
</dbReference>
<sequence>MSRICSLFLVIGIAYAVCPNSSANYSTVTLPWGTVQAHDCYSDLDLYVFPNIRFGQPTDGSSLGSTKRFAQPSPPPNVPHPENVILDTSSGPACIQLTTPNQPHCSSSDSDNGPHFGAPILAPPDDSNIVTSEDCLFLDIYVPVGAVTDSANKLTDLPIIVWFYGGAYMFGSKDVKIPQGIPMYDGRSFVEAAQAMNQHVIFVTGNYRLGQLGWLAGSTIKSLEDDTVAMPNAGLADQRLLLQFVQKNINLFGGSPNKVTAVGQSAGAGSILHHLVMTDENSQPVDPLFSQAVMMSPAYQWIWDDSVGGTEDGTFNAFADATKGCEGKRGGDGLACLQNTTTTDLQTAIDTIWAKVKCSGVWNIGPVVDGKAIKNLPAVILKDPHYKFHTNFHALIATHVADEAAIFVPSYISKTAGFNKLLTSFLPNDGDARTCIANQYKCPNDACSNKAQAKQMIQDSMFTCNVRFAYDATQSQSSPLPIWLLAYDLFANFPLRDLAVHGTDLLPAFWNSHTDPKTVAQMLCSQFTIPGCQTVMTGMYLPAMEAIRKQYQGYLAAFALTGDPNTGGGSATWAHPVPGDALGNVLTVTKGSFANGTDSLTTEDACGFWACVAAAVTAGEVPSRCNCGVSDSGLGEAMVWLVKDLSKASDDEDKYRALKVLSAECYSQDTPIFEREILRHLRDGDRKLAGYKFVCHLVDDFEHEGPNGTHVCLLYEIMGETLRSFGAWFRECMVPTTITRKFSWQLVVALDLAHTSDVIHTDLKPDNIFVKFFDKSRIESEYLANEVFPQQDRTEAQYTPIPSGKFRRYYFGGDPRRLNDVNIALGDWGYRARPRSI</sequence>
<dbReference type="GO" id="GO:0016787">
    <property type="term" value="F:hydrolase activity"/>
    <property type="evidence" value="ECO:0007669"/>
    <property type="project" value="UniProtKB-KW"/>
</dbReference>
<dbReference type="SMART" id="SM00220">
    <property type="entry name" value="S_TKc"/>
    <property type="match status" value="1"/>
</dbReference>
<name>A0AA40K620_9PEZI</name>
<dbReference type="PROSITE" id="PS50011">
    <property type="entry name" value="PROTEIN_KINASE_DOM"/>
    <property type="match status" value="1"/>
</dbReference>
<keyword evidence="4" id="KW-1185">Reference proteome</keyword>
<dbReference type="PROSITE" id="PS00941">
    <property type="entry name" value="CARBOXYLESTERASE_B_2"/>
    <property type="match status" value="1"/>
</dbReference>
<protein>
    <submittedName>
        <fullName evidence="3">Alpha/Beta hydrolase protein</fullName>
    </submittedName>
</protein>
<dbReference type="GO" id="GO:0004672">
    <property type="term" value="F:protein kinase activity"/>
    <property type="evidence" value="ECO:0007669"/>
    <property type="project" value="InterPro"/>
</dbReference>
<dbReference type="AlphaFoldDB" id="A0AA40K620"/>
<organism evidence="3 4">
    <name type="scientific">Schizothecium vesticola</name>
    <dbReference type="NCBI Taxonomy" id="314040"/>
    <lineage>
        <taxon>Eukaryota</taxon>
        <taxon>Fungi</taxon>
        <taxon>Dikarya</taxon>
        <taxon>Ascomycota</taxon>
        <taxon>Pezizomycotina</taxon>
        <taxon>Sordariomycetes</taxon>
        <taxon>Sordariomycetidae</taxon>
        <taxon>Sordariales</taxon>
        <taxon>Schizotheciaceae</taxon>
        <taxon>Schizothecium</taxon>
    </lineage>
</organism>
<dbReference type="InterPro" id="IPR050309">
    <property type="entry name" value="Type-B_Carboxylest/Lipase"/>
</dbReference>
<proteinExistence type="predicted"/>